<reference evidence="13" key="2">
    <citation type="submission" date="2025-09" db="UniProtKB">
        <authorList>
            <consortium name="Ensembl"/>
        </authorList>
    </citation>
    <scope>IDENTIFICATION</scope>
</reference>
<keyword evidence="5" id="KW-1003">Cell membrane</keyword>
<feature type="compositionally biased region" description="Low complexity" evidence="11">
    <location>
        <begin position="214"/>
        <end position="226"/>
    </location>
</feature>
<evidence type="ECO:0000256" key="5">
    <source>
        <dbReference type="ARBA" id="ARBA00022475"/>
    </source>
</evidence>
<feature type="region of interest" description="Disordered" evidence="11">
    <location>
        <begin position="441"/>
        <end position="609"/>
    </location>
</feature>
<evidence type="ECO:0000256" key="1">
    <source>
        <dbReference type="ARBA" id="ARBA00004163"/>
    </source>
</evidence>
<keyword evidence="6 12" id="KW-0812">Transmembrane</keyword>
<evidence type="ECO:0000256" key="4">
    <source>
        <dbReference type="ARBA" id="ARBA00008599"/>
    </source>
</evidence>
<dbReference type="InterPro" id="IPR017191">
    <property type="entry name" value="Junctophilin"/>
</dbReference>
<comment type="subcellular location">
    <subcellularLocation>
        <location evidence="3">Cell membrane</location>
    </subcellularLocation>
    <subcellularLocation>
        <location evidence="2">Endomembrane system</location>
        <topology evidence="2">Peripheral membrane protein</topology>
    </subcellularLocation>
    <subcellularLocation>
        <location evidence="1">Endoplasmic reticulum membrane</location>
        <topology evidence="1">Single-pass type IV membrane protein</topology>
    </subcellularLocation>
</comment>
<feature type="transmembrane region" description="Helical" evidence="12">
    <location>
        <begin position="737"/>
        <end position="757"/>
    </location>
</feature>
<dbReference type="AlphaFoldDB" id="A0A8C4NGT7"/>
<sequence length="758" mass="81081">MNGGRFDFDDGGVYCGGWEDGKAHGRGICTGPRGQGEFAGSWSHGFEVLGVYTWPSGNTFAGEWSQGRRHGLGAENKSRWCYRGEWTNGLKGRYGARLCLASGARYEGAWAHGLQDGHGVETYGDGGMYKGQWWEGVRHGHGVRESAPYSRASSILPPHHSSLSSLRQPLANGVPPARPDRSPPDVPRPRKAGFVLSLRPCDGSDRRNGGGSGALLFRRSSLLGGLRPRRSSSKGSLVGPEFGAGCKGNSGGSSADSEPPSGQMIGESGTTVEERGSRDSSGVQPMAGAIERYSGEWHGDRRSGCGVCERSDGLAYEGEWLDDASHGYGRMHFPDGRRQEGKFRDGVLIGGGTRRRLLPQWGGGRVREKVARAVAEAHRAAAVARAKVEVVESRAAYARSKGETAEKVAQAAWAASHASRQLARKLSPSFHQPGVIYQNQKRTAEKPYHYMPRTESPGLQGSDREKQSPTLDDTACSPSETMTPAVPSSWQQEEEAQPVGIQTDRCKGSRKGGRESKRRPQNGSLVAMGDTREGGVGSEGRLKGIKHGGARASRGASEGRGCTTGRERSGCSSKASGRPSSGELGRKRTSSAAPGSTRLEQAKEVQVPGLGELLSRKTCRHQKASCSDDESFITTPSTPVHSFAAQEGRAVEKITVPDKTTLNKVTALDKTAPTNLLGSRSPSEVVRCRRSTRDARPCSRRKLLRRGCPGGCGKEMSDGSEVSSYGEEGKSTKASGVLLLLLLFFGLGAILLILRFLH</sequence>
<evidence type="ECO:0000256" key="2">
    <source>
        <dbReference type="ARBA" id="ARBA00004184"/>
    </source>
</evidence>
<dbReference type="Gene3D" id="2.20.110.10">
    <property type="entry name" value="Histone H3 K4-specific methyltransferase SET7/9 N-terminal domain"/>
    <property type="match status" value="2"/>
</dbReference>
<dbReference type="GO" id="GO:0005886">
    <property type="term" value="C:plasma membrane"/>
    <property type="evidence" value="ECO:0007669"/>
    <property type="project" value="UniProtKB-SubCell"/>
</dbReference>
<dbReference type="GO" id="GO:0005789">
    <property type="term" value="C:endoplasmic reticulum membrane"/>
    <property type="evidence" value="ECO:0007669"/>
    <property type="project" value="UniProtKB-SubCell"/>
</dbReference>
<feature type="region of interest" description="Disordered" evidence="11">
    <location>
        <begin position="149"/>
        <end position="286"/>
    </location>
</feature>
<dbReference type="Ensembl" id="ENSEBUT00000002624.1">
    <property type="protein sequence ID" value="ENSEBUP00000002273.1"/>
    <property type="gene ID" value="ENSEBUG00000001784.1"/>
</dbReference>
<comment type="similarity">
    <text evidence="4">Belongs to the junctophilin family.</text>
</comment>
<keyword evidence="7" id="KW-0677">Repeat</keyword>
<evidence type="ECO:0008006" key="15">
    <source>
        <dbReference type="Google" id="ProtNLM"/>
    </source>
</evidence>
<feature type="compositionally biased region" description="Polar residues" evidence="11">
    <location>
        <begin position="570"/>
        <end position="579"/>
    </location>
</feature>
<evidence type="ECO:0000256" key="7">
    <source>
        <dbReference type="ARBA" id="ARBA00022737"/>
    </source>
</evidence>
<feature type="compositionally biased region" description="Polar residues" evidence="11">
    <location>
        <begin position="468"/>
        <end position="491"/>
    </location>
</feature>
<evidence type="ECO:0000256" key="11">
    <source>
        <dbReference type="SAM" id="MobiDB-lite"/>
    </source>
</evidence>
<feature type="compositionally biased region" description="Low complexity" evidence="11">
    <location>
        <begin position="550"/>
        <end position="561"/>
    </location>
</feature>
<dbReference type="Pfam" id="PF02493">
    <property type="entry name" value="MORN"/>
    <property type="match status" value="8"/>
</dbReference>
<dbReference type="PANTHER" id="PTHR23085">
    <property type="entry name" value="GH28348P"/>
    <property type="match status" value="1"/>
</dbReference>
<keyword evidence="14" id="KW-1185">Reference proteome</keyword>
<evidence type="ECO:0000256" key="12">
    <source>
        <dbReference type="SAM" id="Phobius"/>
    </source>
</evidence>
<name>A0A8C4NGT7_EPTBU</name>
<dbReference type="GO" id="GO:0030314">
    <property type="term" value="C:junctional membrane complex"/>
    <property type="evidence" value="ECO:0007669"/>
    <property type="project" value="InterPro"/>
</dbReference>
<dbReference type="SUPFAM" id="SSF82185">
    <property type="entry name" value="Histone H3 K4-specific methyltransferase SET7/9 N-terminal domain"/>
    <property type="match status" value="2"/>
</dbReference>
<evidence type="ECO:0000313" key="14">
    <source>
        <dbReference type="Proteomes" id="UP000694388"/>
    </source>
</evidence>
<evidence type="ECO:0000256" key="6">
    <source>
        <dbReference type="ARBA" id="ARBA00022692"/>
    </source>
</evidence>
<dbReference type="Proteomes" id="UP000694388">
    <property type="component" value="Unplaced"/>
</dbReference>
<evidence type="ECO:0000256" key="3">
    <source>
        <dbReference type="ARBA" id="ARBA00004236"/>
    </source>
</evidence>
<dbReference type="InterPro" id="IPR003409">
    <property type="entry name" value="MORN"/>
</dbReference>
<proteinExistence type="inferred from homology"/>
<evidence type="ECO:0000256" key="9">
    <source>
        <dbReference type="ARBA" id="ARBA00022989"/>
    </source>
</evidence>
<protein>
    <recommendedName>
        <fullName evidence="15">Junctophilin</fullName>
    </recommendedName>
</protein>
<reference evidence="13" key="1">
    <citation type="submission" date="2025-08" db="UniProtKB">
        <authorList>
            <consortium name="Ensembl"/>
        </authorList>
    </citation>
    <scope>IDENTIFICATION</scope>
</reference>
<evidence type="ECO:0000256" key="10">
    <source>
        <dbReference type="ARBA" id="ARBA00023136"/>
    </source>
</evidence>
<keyword evidence="8" id="KW-0256">Endoplasmic reticulum</keyword>
<dbReference type="PANTHER" id="PTHR23085:SF16">
    <property type="entry name" value="GH28348P"/>
    <property type="match status" value="1"/>
</dbReference>
<dbReference type="SMART" id="SM00698">
    <property type="entry name" value="MORN"/>
    <property type="match status" value="6"/>
</dbReference>
<evidence type="ECO:0000256" key="8">
    <source>
        <dbReference type="ARBA" id="ARBA00022824"/>
    </source>
</evidence>
<organism evidence="13 14">
    <name type="scientific">Eptatretus burgeri</name>
    <name type="common">Inshore hagfish</name>
    <dbReference type="NCBI Taxonomy" id="7764"/>
    <lineage>
        <taxon>Eukaryota</taxon>
        <taxon>Metazoa</taxon>
        <taxon>Chordata</taxon>
        <taxon>Craniata</taxon>
        <taxon>Vertebrata</taxon>
        <taxon>Cyclostomata</taxon>
        <taxon>Myxini</taxon>
        <taxon>Myxiniformes</taxon>
        <taxon>Myxinidae</taxon>
        <taxon>Eptatretinae</taxon>
        <taxon>Eptatretus</taxon>
    </lineage>
</organism>
<dbReference type="GeneTree" id="ENSGT00940000159411"/>
<keyword evidence="10 12" id="KW-0472">Membrane</keyword>
<feature type="compositionally biased region" description="Low complexity" evidence="11">
    <location>
        <begin position="153"/>
        <end position="166"/>
    </location>
</feature>
<evidence type="ECO:0000313" key="13">
    <source>
        <dbReference type="Ensembl" id="ENSEBUP00000002273.1"/>
    </source>
</evidence>
<accession>A0A8C4NGT7</accession>
<feature type="compositionally biased region" description="Basic and acidic residues" evidence="11">
    <location>
        <begin position="504"/>
        <end position="515"/>
    </location>
</feature>
<keyword evidence="9 12" id="KW-1133">Transmembrane helix</keyword>